<dbReference type="STRING" id="1890364.A0A2P6NCF9"/>
<dbReference type="OrthoDB" id="29630at2759"/>
<evidence type="ECO:0000256" key="5">
    <source>
        <dbReference type="ARBA" id="ARBA00022840"/>
    </source>
</evidence>
<dbReference type="PROSITE" id="PS00108">
    <property type="entry name" value="PROTEIN_KINASE_ST"/>
    <property type="match status" value="1"/>
</dbReference>
<evidence type="ECO:0000256" key="2">
    <source>
        <dbReference type="ARBA" id="ARBA00022679"/>
    </source>
</evidence>
<feature type="binding site" evidence="7 9">
    <location>
        <position position="58"/>
    </location>
    <ligand>
        <name>ATP</name>
        <dbReference type="ChEBI" id="CHEBI:30616"/>
    </ligand>
</feature>
<dbReference type="Gene3D" id="1.10.510.10">
    <property type="entry name" value="Transferase(Phosphotransferase) domain 1"/>
    <property type="match status" value="1"/>
</dbReference>
<evidence type="ECO:0000256" key="10">
    <source>
        <dbReference type="RuleBase" id="RU000304"/>
    </source>
</evidence>
<protein>
    <submittedName>
        <fullName evidence="12">Putative serine/threonine-protein kinase</fullName>
    </submittedName>
</protein>
<dbReference type="InterPro" id="IPR030616">
    <property type="entry name" value="Aur-like"/>
</dbReference>
<dbReference type="GO" id="GO:0005524">
    <property type="term" value="F:ATP binding"/>
    <property type="evidence" value="ECO:0007669"/>
    <property type="project" value="UniProtKB-UniRule"/>
</dbReference>
<sequence>MGAIRRLSLTLQRVKDALPTQTRKLETYYEILDKIGSGSSGEVRLARRKDNGKFVALKMIRRVRITEEEIQNEIQILRKHGRHEGIGRLIEVFDQGKVVVLVMDYLNGGTLWDYIKKKGVMKESEVVPIMKDIFEALAYLHSNGVAHRDIKPQNMLMHKSRDGTRTTHLIDFGFATRDGDSSMSLA</sequence>
<evidence type="ECO:0000256" key="7">
    <source>
        <dbReference type="PIRSR" id="PIRSR630616-2"/>
    </source>
</evidence>
<keyword evidence="1 10" id="KW-0723">Serine/threonine-protein kinase</keyword>
<keyword evidence="3 7" id="KW-0547">Nucleotide-binding</keyword>
<dbReference type="Proteomes" id="UP000241769">
    <property type="component" value="Unassembled WGS sequence"/>
</dbReference>
<dbReference type="PANTHER" id="PTHR24350">
    <property type="entry name" value="SERINE/THREONINE-PROTEIN KINASE IAL-RELATED"/>
    <property type="match status" value="1"/>
</dbReference>
<dbReference type="SUPFAM" id="SSF56112">
    <property type="entry name" value="Protein kinase-like (PK-like)"/>
    <property type="match status" value="1"/>
</dbReference>
<feature type="domain" description="Protein kinase" evidence="11">
    <location>
        <begin position="29"/>
        <end position="186"/>
    </location>
</feature>
<name>A0A2P6NCF9_9EUKA</name>
<dbReference type="PROSITE" id="PS50011">
    <property type="entry name" value="PROTEIN_KINASE_DOM"/>
    <property type="match status" value="1"/>
</dbReference>
<proteinExistence type="inferred from homology"/>
<organism evidence="12 13">
    <name type="scientific">Planoprotostelium fungivorum</name>
    <dbReference type="NCBI Taxonomy" id="1890364"/>
    <lineage>
        <taxon>Eukaryota</taxon>
        <taxon>Amoebozoa</taxon>
        <taxon>Evosea</taxon>
        <taxon>Variosea</taxon>
        <taxon>Cavosteliida</taxon>
        <taxon>Cavosteliaceae</taxon>
        <taxon>Planoprotostelium</taxon>
    </lineage>
</organism>
<evidence type="ECO:0000259" key="11">
    <source>
        <dbReference type="PROSITE" id="PS50011"/>
    </source>
</evidence>
<feature type="cross-link" description="Glycyl lysine isopeptide (Lys-Gly) (interchain with G-Cter in SUMO2)" evidence="8">
    <location>
        <position position="151"/>
    </location>
</feature>
<comment type="similarity">
    <text evidence="10">Belongs to the protein kinase superfamily.</text>
</comment>
<dbReference type="InterPro" id="IPR008271">
    <property type="entry name" value="Ser/Thr_kinase_AS"/>
</dbReference>
<evidence type="ECO:0000256" key="8">
    <source>
        <dbReference type="PIRSR" id="PIRSR630616-3"/>
    </source>
</evidence>
<dbReference type="InParanoid" id="A0A2P6NCF9"/>
<evidence type="ECO:0000256" key="1">
    <source>
        <dbReference type="ARBA" id="ARBA00022527"/>
    </source>
</evidence>
<evidence type="ECO:0000256" key="4">
    <source>
        <dbReference type="ARBA" id="ARBA00022777"/>
    </source>
</evidence>
<dbReference type="SMART" id="SM00220">
    <property type="entry name" value="S_TKc"/>
    <property type="match status" value="1"/>
</dbReference>
<dbReference type="Pfam" id="PF00069">
    <property type="entry name" value="Pkinase"/>
    <property type="match status" value="1"/>
</dbReference>
<dbReference type="PROSITE" id="PS00107">
    <property type="entry name" value="PROTEIN_KINASE_ATP"/>
    <property type="match status" value="1"/>
</dbReference>
<accession>A0A2P6NCF9</accession>
<evidence type="ECO:0000256" key="3">
    <source>
        <dbReference type="ARBA" id="ARBA00022741"/>
    </source>
</evidence>
<feature type="binding site" evidence="7">
    <location>
        <position position="171"/>
    </location>
    <ligand>
        <name>ATP</name>
        <dbReference type="ChEBI" id="CHEBI:30616"/>
    </ligand>
</feature>
<evidence type="ECO:0000256" key="6">
    <source>
        <dbReference type="PIRSR" id="PIRSR630616-1"/>
    </source>
</evidence>
<dbReference type="AlphaFoldDB" id="A0A2P6NCF9"/>
<evidence type="ECO:0000313" key="12">
    <source>
        <dbReference type="EMBL" id="PRP81630.1"/>
    </source>
</evidence>
<reference evidence="12 13" key="1">
    <citation type="journal article" date="2018" name="Genome Biol. Evol.">
        <title>Multiple Roots of Fruiting Body Formation in Amoebozoa.</title>
        <authorList>
            <person name="Hillmann F."/>
            <person name="Forbes G."/>
            <person name="Novohradska S."/>
            <person name="Ferling I."/>
            <person name="Riege K."/>
            <person name="Groth M."/>
            <person name="Westermann M."/>
            <person name="Marz M."/>
            <person name="Spaller T."/>
            <person name="Winckler T."/>
            <person name="Schaap P."/>
            <person name="Glockner G."/>
        </authorList>
    </citation>
    <scope>NUCLEOTIDE SEQUENCE [LARGE SCALE GENOMIC DNA]</scope>
    <source>
        <strain evidence="12 13">Jena</strain>
    </source>
</reference>
<dbReference type="EMBL" id="MDYQ01000121">
    <property type="protein sequence ID" value="PRP81630.1"/>
    <property type="molecule type" value="Genomic_DNA"/>
</dbReference>
<keyword evidence="2" id="KW-0808">Transferase</keyword>
<keyword evidence="4 12" id="KW-0418">Kinase</keyword>
<dbReference type="InterPro" id="IPR017441">
    <property type="entry name" value="Protein_kinase_ATP_BS"/>
</dbReference>
<evidence type="ECO:0000313" key="13">
    <source>
        <dbReference type="Proteomes" id="UP000241769"/>
    </source>
</evidence>
<gene>
    <name evidence="12" type="ORF">PROFUN_01137</name>
</gene>
<feature type="active site" description="Proton acceptor" evidence="6">
    <location>
        <position position="149"/>
    </location>
</feature>
<evidence type="ECO:0000256" key="9">
    <source>
        <dbReference type="PROSITE-ProRule" id="PRU10141"/>
    </source>
</evidence>
<comment type="caution">
    <text evidence="12">The sequence shown here is derived from an EMBL/GenBank/DDBJ whole genome shotgun (WGS) entry which is preliminary data.</text>
</comment>
<keyword evidence="13" id="KW-1185">Reference proteome</keyword>
<dbReference type="InterPro" id="IPR011009">
    <property type="entry name" value="Kinase-like_dom_sf"/>
</dbReference>
<keyword evidence="5 7" id="KW-0067">ATP-binding</keyword>
<dbReference type="InterPro" id="IPR000719">
    <property type="entry name" value="Prot_kinase_dom"/>
</dbReference>
<dbReference type="GO" id="GO:0004674">
    <property type="term" value="F:protein serine/threonine kinase activity"/>
    <property type="evidence" value="ECO:0007669"/>
    <property type="project" value="UniProtKB-KW"/>
</dbReference>